<sequence>MKVSEWSRVPRHDIGATLAVSVPPFQLVSHELSVEFTVLISVLIHSSAPARGLNLVAYISQRGLHGEISFSQNNDRQVQITAELETTLQYPEQAWSWGVYQLPVDYTIVDPQERCQIARLGEQLWSFDDDLGYLMLPGNESTTWLNDIALTGEKGLWGKSLVLYDPNINVRICATIVTRDGSEDHLAEARFSSPVTGSIYFRWLAAKESNHSDTLIHSNLFHIRDQSRKMGNPAYTEHMWKIYVTDIFESEAQNAEENCNKLQLVFDPQNRGAGNAIGDIDGRVGTLRITTNARQNQYPQLFHDHQLVLLPSDLYGPSRKLYVVVFDPNHPDTFLACAKIRHQKPKTARVLVDGSGMRGDIRFTQRSRFEPTWVQANFGATGNESDANIRYAKDVSSFRINQLPLEAYAGPEERYCLTGGATFNPTGIVEKDIPPPGYGTQDQYPVGDLSGKLMNRNKKEPHSYYLPGSSAELSGLYWDTFLPLQGPNAITFRSFSVLRYNRSMPTNITQAPWACGTIALYEYNRPYQVPILTAQVLFRYPIVGRILFRQVKDEYWTETAAIFEYLIHADGSTVNRTADHRWAITDEPPGKDFYDWQNRCVSTGGVYNPFKAAPLMGKGWEEVCTGSSVELCRVGDLSSRLGGLAIAGHKREAAMISRKMYIDLNLPLSGHASVIGRSLVIFDDNGPKARGERLACSVIGGYHRRKAVARDWYSNGDPLTMKGKLELVQQSEYDLTNAEVDFKGLDKNSGYHVHIAPVEGDLEFPCEDSTVYGHWNPRDVDPKQSPPPTLGSTDEYELGDLSGKFGTLDGETMYEQTYNDTRLPLFGYESIIGRSIVVHKKEKNRRWACSTLERGYSPNEAREIRAIASFHHPTGYAYGYIRLTQLIGNDNSQSDTIIEVKLRYPGKHDRNVTHNHNWNIWVNPVGVDATVKQVETRCVAAGYVWNPYYTQLADPLNQELYKQECGPDNPLRCYVGDVSARLGPISIGSRRQVFTDSNFPLEGTVSALGRSIVIFGADYSGFRFACANIEPDHDIVKYINLKKPPRFVVAQFLEDVRFVMGLPEWMLAIDSRSTKTLHNDACIQMIVHFKGPSAHKIEQDFSRLLAVGRLDAPSIFIPGYVNSKRKRTLSYRTCGVRDPNEKSAKVLFGRSGVVRNLPLGPVTMLLLPLLRLFHQFML</sequence>
<feature type="region of interest" description="Disordered" evidence="1">
    <location>
        <begin position="775"/>
        <end position="797"/>
    </location>
</feature>
<evidence type="ECO:0000259" key="2">
    <source>
        <dbReference type="Pfam" id="PF00080"/>
    </source>
</evidence>
<reference evidence="4" key="1">
    <citation type="submission" date="2013-09" db="EMBL/GenBank/DDBJ databases">
        <title>The Genome Sequence of Anopheles culicifacies species A.</title>
        <authorList>
            <consortium name="The Broad Institute Genomics Platform"/>
            <person name="Neafsey D.E."/>
            <person name="Besansky N."/>
            <person name="Howell P."/>
            <person name="Walton C."/>
            <person name="Young S.K."/>
            <person name="Zeng Q."/>
            <person name="Gargeya S."/>
            <person name="Fitzgerald M."/>
            <person name="Haas B."/>
            <person name="Abouelleil A."/>
            <person name="Allen A.W."/>
            <person name="Alvarado L."/>
            <person name="Arachchi H.M."/>
            <person name="Berlin A.M."/>
            <person name="Chapman S.B."/>
            <person name="Gainer-Dewar J."/>
            <person name="Goldberg J."/>
            <person name="Griggs A."/>
            <person name="Gujja S."/>
            <person name="Hansen M."/>
            <person name="Howarth C."/>
            <person name="Imamovic A."/>
            <person name="Ireland A."/>
            <person name="Larimer J."/>
            <person name="McCowan C."/>
            <person name="Murphy C."/>
            <person name="Pearson M."/>
            <person name="Poon T.W."/>
            <person name="Priest M."/>
            <person name="Roberts A."/>
            <person name="Saif S."/>
            <person name="Shea T."/>
            <person name="Sisk P."/>
            <person name="Sykes S."/>
            <person name="Wortman J."/>
            <person name="Nusbaum C."/>
            <person name="Birren B."/>
        </authorList>
    </citation>
    <scope>NUCLEOTIDE SEQUENCE [LARGE SCALE GENOMIC DNA]</scope>
    <source>
        <strain evidence="4">A-37</strain>
    </source>
</reference>
<dbReference type="InterPro" id="IPR036423">
    <property type="entry name" value="SOD-like_Cu/Zn_dom_sf"/>
</dbReference>
<dbReference type="GO" id="GO:0006801">
    <property type="term" value="P:superoxide metabolic process"/>
    <property type="evidence" value="ECO:0007669"/>
    <property type="project" value="InterPro"/>
</dbReference>
<feature type="domain" description="Superoxide dismutase copper/zinc binding" evidence="2">
    <location>
        <begin position="722"/>
        <end position="844"/>
    </location>
</feature>
<evidence type="ECO:0000256" key="1">
    <source>
        <dbReference type="SAM" id="MobiDB-lite"/>
    </source>
</evidence>
<dbReference type="SUPFAM" id="SSF49329">
    <property type="entry name" value="Cu,Zn superoxide dismutase-like"/>
    <property type="match status" value="4"/>
</dbReference>
<reference evidence="3" key="2">
    <citation type="submission" date="2020-05" db="UniProtKB">
        <authorList>
            <consortium name="EnsemblMetazoa"/>
        </authorList>
    </citation>
    <scope>IDENTIFICATION</scope>
    <source>
        <strain evidence="3">A-37</strain>
    </source>
</reference>
<dbReference type="AlphaFoldDB" id="A0A182LTC5"/>
<evidence type="ECO:0000313" key="4">
    <source>
        <dbReference type="Proteomes" id="UP000075883"/>
    </source>
</evidence>
<dbReference type="GO" id="GO:0046872">
    <property type="term" value="F:metal ion binding"/>
    <property type="evidence" value="ECO:0007669"/>
    <property type="project" value="InterPro"/>
</dbReference>
<dbReference type="Proteomes" id="UP000075883">
    <property type="component" value="Unassembled WGS sequence"/>
</dbReference>
<accession>A0A182LTC5</accession>
<dbReference type="VEuPathDB" id="VectorBase:ACUA001459"/>
<dbReference type="PANTHER" id="PTHR20910:SF1">
    <property type="entry name" value="SUPEROXIDE DISMUTASE COPPER_ZINC BINDING DOMAIN-CONTAINING PROTEIN"/>
    <property type="match status" value="1"/>
</dbReference>
<dbReference type="Gene3D" id="2.60.40.200">
    <property type="entry name" value="Superoxide dismutase, copper/zinc binding domain"/>
    <property type="match status" value="5"/>
</dbReference>
<dbReference type="Pfam" id="PF00080">
    <property type="entry name" value="Sod_Cu"/>
    <property type="match status" value="1"/>
</dbReference>
<proteinExistence type="predicted"/>
<dbReference type="EMBL" id="AXCM01004394">
    <property type="status" value="NOT_ANNOTATED_CDS"/>
    <property type="molecule type" value="Genomic_DNA"/>
</dbReference>
<keyword evidence="4" id="KW-1185">Reference proteome</keyword>
<dbReference type="InterPro" id="IPR001424">
    <property type="entry name" value="SOD_Cu_Zn_dom"/>
</dbReference>
<dbReference type="InterPro" id="IPR053257">
    <property type="entry name" value="Cu-only_SOD"/>
</dbReference>
<dbReference type="EnsemblMetazoa" id="ACUA001459-RA">
    <property type="protein sequence ID" value="ACUA001459-PA"/>
    <property type="gene ID" value="ACUA001459"/>
</dbReference>
<dbReference type="STRING" id="139723.A0A182LTC5"/>
<name>A0A182LTC5_9DIPT</name>
<evidence type="ECO:0000313" key="3">
    <source>
        <dbReference type="EnsemblMetazoa" id="ACUA001459-PA"/>
    </source>
</evidence>
<organism evidence="3 4">
    <name type="scientific">Anopheles culicifacies</name>
    <dbReference type="NCBI Taxonomy" id="139723"/>
    <lineage>
        <taxon>Eukaryota</taxon>
        <taxon>Metazoa</taxon>
        <taxon>Ecdysozoa</taxon>
        <taxon>Arthropoda</taxon>
        <taxon>Hexapoda</taxon>
        <taxon>Insecta</taxon>
        <taxon>Pterygota</taxon>
        <taxon>Neoptera</taxon>
        <taxon>Endopterygota</taxon>
        <taxon>Diptera</taxon>
        <taxon>Nematocera</taxon>
        <taxon>Culicoidea</taxon>
        <taxon>Culicidae</taxon>
        <taxon>Anophelinae</taxon>
        <taxon>Anopheles</taxon>
        <taxon>culicifacies species complex</taxon>
    </lineage>
</organism>
<protein>
    <recommendedName>
        <fullName evidence="2">Superoxide dismutase copper/zinc binding domain-containing protein</fullName>
    </recommendedName>
</protein>
<dbReference type="PANTHER" id="PTHR20910">
    <property type="entry name" value="AGAP001623-PA"/>
    <property type="match status" value="1"/>
</dbReference>